<evidence type="ECO:0000313" key="2">
    <source>
        <dbReference type="EMBL" id="MBK8523000.1"/>
    </source>
</evidence>
<dbReference type="PRINTS" id="PR00080">
    <property type="entry name" value="SDRFAMILY"/>
</dbReference>
<comment type="similarity">
    <text evidence="1">Belongs to the short-chain dehydrogenases/reductases (SDR) family.</text>
</comment>
<dbReference type="Proteomes" id="UP000886689">
    <property type="component" value="Unassembled WGS sequence"/>
</dbReference>
<dbReference type="AlphaFoldDB" id="A0A9D7JYB8"/>
<dbReference type="SUPFAM" id="SSF51735">
    <property type="entry name" value="NAD(P)-binding Rossmann-fold domains"/>
    <property type="match status" value="1"/>
</dbReference>
<dbReference type="InterPro" id="IPR036291">
    <property type="entry name" value="NAD(P)-bd_dom_sf"/>
</dbReference>
<evidence type="ECO:0000256" key="1">
    <source>
        <dbReference type="ARBA" id="ARBA00006484"/>
    </source>
</evidence>
<dbReference type="EMBL" id="JADJUC010000002">
    <property type="protein sequence ID" value="MBK8523000.1"/>
    <property type="molecule type" value="Genomic_DNA"/>
</dbReference>
<protein>
    <submittedName>
        <fullName evidence="2">SDR family oxidoreductase</fullName>
    </submittedName>
</protein>
<dbReference type="Gene3D" id="3.40.50.720">
    <property type="entry name" value="NAD(P)-binding Rossmann-like Domain"/>
    <property type="match status" value="1"/>
</dbReference>
<dbReference type="PANTHER" id="PTHR42879">
    <property type="entry name" value="3-OXOACYL-(ACYL-CARRIER-PROTEIN) REDUCTASE"/>
    <property type="match status" value="1"/>
</dbReference>
<dbReference type="CDD" id="cd05233">
    <property type="entry name" value="SDR_c"/>
    <property type="match status" value="1"/>
</dbReference>
<dbReference type="InterPro" id="IPR050259">
    <property type="entry name" value="SDR"/>
</dbReference>
<proteinExistence type="inferred from homology"/>
<gene>
    <name evidence="2" type="ORF">IPL58_02085</name>
</gene>
<evidence type="ECO:0000313" key="3">
    <source>
        <dbReference type="Proteomes" id="UP000886689"/>
    </source>
</evidence>
<comment type="caution">
    <text evidence="2">The sequence shown here is derived from an EMBL/GenBank/DDBJ whole genome shotgun (WGS) entry which is preliminary data.</text>
</comment>
<sequence>MDLGISGKKALITGGGRGLGLNIAECLAAEGAKITLVARTQADLDRFRATHGEQHDGIRLDLMEEGAPGKLVDMLRERGLPDIIIHNVGGTLDITDPLCGVDAWRASYRFNLEIAVELNHLLIPHLIEQRWGRVVHISSIASLENQGPPTYCAMKAALTAYTRSVGRYVSPHNVAVSAVLPGAVLTAGGYWDKACSERPEHVERYLKERMAIQRFGTPDEIGKLTTFLCSEHAAFVAGTAFTVDGGQGRGFLYNYES</sequence>
<organism evidence="2 3">
    <name type="scientific">Candidatus Proximibacter danicus</name>
    <dbReference type="NCBI Taxonomy" id="2954365"/>
    <lineage>
        <taxon>Bacteria</taxon>
        <taxon>Pseudomonadati</taxon>
        <taxon>Pseudomonadota</taxon>
        <taxon>Betaproteobacteria</taxon>
        <taxon>Candidatus Proximibacter</taxon>
    </lineage>
</organism>
<reference evidence="2" key="1">
    <citation type="submission" date="2020-10" db="EMBL/GenBank/DDBJ databases">
        <title>Connecting structure to function with the recovery of over 1000 high-quality activated sludge metagenome-assembled genomes encoding full-length rRNA genes using long-read sequencing.</title>
        <authorList>
            <person name="Singleton C.M."/>
            <person name="Petriglieri F."/>
            <person name="Kristensen J.M."/>
            <person name="Kirkegaard R.H."/>
            <person name="Michaelsen T.Y."/>
            <person name="Andersen M.H."/>
            <person name="Karst S.M."/>
            <person name="Dueholm M.S."/>
            <person name="Nielsen P.H."/>
            <person name="Albertsen M."/>
        </authorList>
    </citation>
    <scope>NUCLEOTIDE SEQUENCE</scope>
    <source>
        <strain evidence="2">Hirt_18-Q3-R61-65_BATAC.395</strain>
    </source>
</reference>
<name>A0A9D7JYB8_9PROT</name>
<dbReference type="Pfam" id="PF13561">
    <property type="entry name" value="adh_short_C2"/>
    <property type="match status" value="1"/>
</dbReference>
<dbReference type="PRINTS" id="PR00081">
    <property type="entry name" value="GDHRDH"/>
</dbReference>
<accession>A0A9D7JYB8</accession>
<dbReference type="InterPro" id="IPR002347">
    <property type="entry name" value="SDR_fam"/>
</dbReference>